<keyword evidence="4 9" id="KW-0812">Transmembrane</keyword>
<evidence type="ECO:0000256" key="7">
    <source>
        <dbReference type="ARBA" id="ARBA00023098"/>
    </source>
</evidence>
<comment type="similarity">
    <text evidence="2">Belongs to the sphingomyelin synthase family.</text>
</comment>
<feature type="transmembrane region" description="Helical" evidence="9">
    <location>
        <begin position="84"/>
        <end position="100"/>
    </location>
</feature>
<keyword evidence="7" id="KW-0443">Lipid metabolism</keyword>
<dbReference type="InterPro" id="IPR045221">
    <property type="entry name" value="Sphingomyelin_synth-like"/>
</dbReference>
<keyword evidence="6 9" id="KW-1133">Transmembrane helix</keyword>
<dbReference type="PANTHER" id="PTHR21290">
    <property type="entry name" value="SPHINGOMYELIN SYNTHETASE"/>
    <property type="match status" value="1"/>
</dbReference>
<evidence type="ECO:0000256" key="9">
    <source>
        <dbReference type="SAM" id="Phobius"/>
    </source>
</evidence>
<dbReference type="InterPro" id="IPR025749">
    <property type="entry name" value="Sphingomyelin_synth-like_dom"/>
</dbReference>
<sequence length="213" mass="24768">MLYINVACCSGRWIVMRRIAFIVAMLYAFRCITMFVTILPVPSEELKCSPKTGLSVNVVVRRAIKLLSGFGLSVTGVHNLCGDYIYSGHTFILIMTYMFIREYTPRSFVILHWLTWLMCCVGVFCVLASHEHYTVDVVLAYYISTRLFWCYHTLAASRELKQKQTPSNYLTRNFWFPIFVWFERNVGGPLPKQYSWPFPCPKYVASWSTEYPA</sequence>
<protein>
    <submittedName>
        <fullName evidence="12">Phosphatidylcholine:ceramide cholinephosphotransferase 1-like isoform X1</fullName>
    </submittedName>
</protein>
<name>A0ABM1EYP5_PRICU</name>
<keyword evidence="3" id="KW-0808">Transferase</keyword>
<comment type="subcellular location">
    <subcellularLocation>
        <location evidence="1">Membrane</location>
        <topology evidence="1">Multi-pass membrane protein</topology>
    </subcellularLocation>
</comment>
<evidence type="ECO:0000313" key="11">
    <source>
        <dbReference type="Proteomes" id="UP000695022"/>
    </source>
</evidence>
<feature type="transmembrane region" description="Helical" evidence="9">
    <location>
        <begin position="20"/>
        <end position="41"/>
    </location>
</feature>
<dbReference type="Pfam" id="PF14360">
    <property type="entry name" value="PAP2_C"/>
    <property type="match status" value="1"/>
</dbReference>
<feature type="domain" description="Sphingomyelin synthase-like" evidence="10">
    <location>
        <begin position="81"/>
        <end position="153"/>
    </location>
</feature>
<evidence type="ECO:0000256" key="4">
    <source>
        <dbReference type="ARBA" id="ARBA00022692"/>
    </source>
</evidence>
<evidence type="ECO:0000259" key="10">
    <source>
        <dbReference type="Pfam" id="PF14360"/>
    </source>
</evidence>
<organism evidence="11 12">
    <name type="scientific">Priapulus caudatus</name>
    <name type="common">Priapulid worm</name>
    <dbReference type="NCBI Taxonomy" id="37621"/>
    <lineage>
        <taxon>Eukaryota</taxon>
        <taxon>Metazoa</taxon>
        <taxon>Ecdysozoa</taxon>
        <taxon>Scalidophora</taxon>
        <taxon>Priapulida</taxon>
        <taxon>Priapulimorpha</taxon>
        <taxon>Priapulimorphida</taxon>
        <taxon>Priapulidae</taxon>
        <taxon>Priapulus</taxon>
    </lineage>
</organism>
<keyword evidence="5" id="KW-0746">Sphingolipid metabolism</keyword>
<reference evidence="12" key="1">
    <citation type="submission" date="2025-08" db="UniProtKB">
        <authorList>
            <consortium name="RefSeq"/>
        </authorList>
    </citation>
    <scope>IDENTIFICATION</scope>
</reference>
<evidence type="ECO:0000256" key="1">
    <source>
        <dbReference type="ARBA" id="ARBA00004141"/>
    </source>
</evidence>
<evidence type="ECO:0000256" key="3">
    <source>
        <dbReference type="ARBA" id="ARBA00022679"/>
    </source>
</evidence>
<dbReference type="RefSeq" id="XP_014677316.1">
    <property type="nucleotide sequence ID" value="XM_014821830.1"/>
</dbReference>
<gene>
    <name evidence="12" type="primary">LOC106817175</name>
</gene>
<feature type="transmembrane region" description="Helical" evidence="9">
    <location>
        <begin position="107"/>
        <end position="129"/>
    </location>
</feature>
<evidence type="ECO:0000256" key="8">
    <source>
        <dbReference type="ARBA" id="ARBA00023136"/>
    </source>
</evidence>
<dbReference type="Proteomes" id="UP000695022">
    <property type="component" value="Unplaced"/>
</dbReference>
<keyword evidence="8 9" id="KW-0472">Membrane</keyword>
<evidence type="ECO:0000256" key="2">
    <source>
        <dbReference type="ARBA" id="ARBA00005441"/>
    </source>
</evidence>
<dbReference type="GeneID" id="106817175"/>
<evidence type="ECO:0000313" key="12">
    <source>
        <dbReference type="RefSeq" id="XP_014677316.1"/>
    </source>
</evidence>
<dbReference type="PANTHER" id="PTHR21290:SF27">
    <property type="entry name" value="PHOSPHATIDYLCHOLINE:CERAMIDE CHOLINEPHOSPHOTRANSFERASE 1"/>
    <property type="match status" value="1"/>
</dbReference>
<evidence type="ECO:0000256" key="5">
    <source>
        <dbReference type="ARBA" id="ARBA00022919"/>
    </source>
</evidence>
<evidence type="ECO:0000256" key="6">
    <source>
        <dbReference type="ARBA" id="ARBA00022989"/>
    </source>
</evidence>
<accession>A0ABM1EYP5</accession>
<proteinExistence type="inferred from homology"/>
<keyword evidence="11" id="KW-1185">Reference proteome</keyword>